<evidence type="ECO:0000313" key="2">
    <source>
        <dbReference type="Proteomes" id="UP001153678"/>
    </source>
</evidence>
<name>A0A9W4WWT4_9GLOM</name>
<proteinExistence type="predicted"/>
<accession>A0A9W4WWT4</accession>
<comment type="caution">
    <text evidence="1">The sequence shown here is derived from an EMBL/GenBank/DDBJ whole genome shotgun (WGS) entry which is preliminary data.</text>
</comment>
<sequence length="41" mass="4370">MSNKSSMLTITLVDLNKIGGEGGSILEFDVKLSLNQDSINS</sequence>
<dbReference type="Proteomes" id="UP001153678">
    <property type="component" value="Unassembled WGS sequence"/>
</dbReference>
<dbReference type="AlphaFoldDB" id="A0A9W4WWT4"/>
<reference evidence="1" key="1">
    <citation type="submission" date="2022-08" db="EMBL/GenBank/DDBJ databases">
        <authorList>
            <person name="Kallberg Y."/>
            <person name="Tangrot J."/>
            <person name="Rosling A."/>
        </authorList>
    </citation>
    <scope>NUCLEOTIDE SEQUENCE</scope>
    <source>
        <strain evidence="1">Wild A</strain>
    </source>
</reference>
<organism evidence="1 2">
    <name type="scientific">Funneliformis geosporum</name>
    <dbReference type="NCBI Taxonomy" id="1117311"/>
    <lineage>
        <taxon>Eukaryota</taxon>
        <taxon>Fungi</taxon>
        <taxon>Fungi incertae sedis</taxon>
        <taxon>Mucoromycota</taxon>
        <taxon>Glomeromycotina</taxon>
        <taxon>Glomeromycetes</taxon>
        <taxon>Glomerales</taxon>
        <taxon>Glomeraceae</taxon>
        <taxon>Funneliformis</taxon>
    </lineage>
</organism>
<dbReference type="EMBL" id="CAMKVN010008430">
    <property type="protein sequence ID" value="CAI2192521.1"/>
    <property type="molecule type" value="Genomic_DNA"/>
</dbReference>
<evidence type="ECO:0000313" key="1">
    <source>
        <dbReference type="EMBL" id="CAI2192521.1"/>
    </source>
</evidence>
<gene>
    <name evidence="1" type="ORF">FWILDA_LOCUS15618</name>
</gene>
<keyword evidence="2" id="KW-1185">Reference proteome</keyword>
<protein>
    <submittedName>
        <fullName evidence="1">15129_t:CDS:1</fullName>
    </submittedName>
</protein>
<feature type="non-terminal residue" evidence="1">
    <location>
        <position position="41"/>
    </location>
</feature>